<evidence type="ECO:0008006" key="7">
    <source>
        <dbReference type="Google" id="ProtNLM"/>
    </source>
</evidence>
<dbReference type="OrthoDB" id="5086500at2759"/>
<dbReference type="KEGG" id="pfy:PFICI_08857"/>
<feature type="region of interest" description="Disordered" evidence="2">
    <location>
        <begin position="12"/>
        <end position="34"/>
    </location>
</feature>
<feature type="compositionally biased region" description="Low complexity" evidence="2">
    <location>
        <begin position="23"/>
        <end position="33"/>
    </location>
</feature>
<dbReference type="HOGENOM" id="CLU_010041_0_0_1"/>
<dbReference type="SUPFAM" id="SSF53474">
    <property type="entry name" value="alpha/beta-Hydrolases"/>
    <property type="match status" value="1"/>
</dbReference>
<evidence type="ECO:0000256" key="1">
    <source>
        <dbReference type="ARBA" id="ARBA00022737"/>
    </source>
</evidence>
<dbReference type="eggNOG" id="KOG2029">
    <property type="taxonomic scope" value="Eukaryota"/>
</dbReference>
<evidence type="ECO:0000313" key="5">
    <source>
        <dbReference type="EMBL" id="ETS79004.1"/>
    </source>
</evidence>
<dbReference type="EMBL" id="KI912114">
    <property type="protein sequence ID" value="ETS79004.1"/>
    <property type="molecule type" value="Genomic_DNA"/>
</dbReference>
<feature type="domain" description="Nephrocystin 3-like N-terminal" evidence="3">
    <location>
        <begin position="356"/>
        <end position="498"/>
    </location>
</feature>
<name>W3WYZ3_PESFW</name>
<dbReference type="Gene3D" id="3.40.50.300">
    <property type="entry name" value="P-loop containing nucleotide triphosphate hydrolases"/>
    <property type="match status" value="1"/>
</dbReference>
<evidence type="ECO:0000259" key="4">
    <source>
        <dbReference type="Pfam" id="PF25053"/>
    </source>
</evidence>
<gene>
    <name evidence="5" type="ORF">PFICI_08857</name>
</gene>
<feature type="compositionally biased region" description="Basic and acidic residues" evidence="2">
    <location>
        <begin position="12"/>
        <end position="22"/>
    </location>
</feature>
<evidence type="ECO:0000313" key="6">
    <source>
        <dbReference type="Proteomes" id="UP000030651"/>
    </source>
</evidence>
<dbReference type="InParanoid" id="W3WYZ3"/>
<accession>W3WYZ3</accession>
<dbReference type="InterPro" id="IPR056693">
    <property type="entry name" value="DUF7791"/>
</dbReference>
<feature type="domain" description="DUF7791" evidence="4">
    <location>
        <begin position="657"/>
        <end position="795"/>
    </location>
</feature>
<dbReference type="OMA" id="QDPGYFQ"/>
<dbReference type="Gene3D" id="3.40.50.1820">
    <property type="entry name" value="alpha/beta hydrolase"/>
    <property type="match status" value="1"/>
</dbReference>
<dbReference type="InterPro" id="IPR056884">
    <property type="entry name" value="NPHP3-like_N"/>
</dbReference>
<evidence type="ECO:0000259" key="3">
    <source>
        <dbReference type="Pfam" id="PF24883"/>
    </source>
</evidence>
<dbReference type="PANTHER" id="PTHR10039:SF5">
    <property type="entry name" value="NACHT DOMAIN-CONTAINING PROTEIN"/>
    <property type="match status" value="1"/>
</dbReference>
<dbReference type="Proteomes" id="UP000030651">
    <property type="component" value="Unassembled WGS sequence"/>
</dbReference>
<sequence>MKRIRQYIARISRTEPRTETDSRLSSSATTSRSSIDEDATGILVLQEGQEPENERGIDIVFVHCIGGSRIRSWTKHDVCWPRDLLGREFPHARILTWGYTLPMLNNSNVSEHLERPLADSLIIDLSKVSRKTSRQIIFVAHGLGGMIVKEALSAAAVSQIYGKYSEMADIYTKTIGILFLGTPHRSTERLSLEDVFAQAAVIEMKRSDEAFVQLIKKRVESWATPKDDFVAFSRDMSVVCVRELIPVTTPTMSTMVPKSCATYEGLNVVSDDILADHFNIARFSDRQDPGYFQLVGHLSRMSRRSQSTDTEAKAVRGKEILDALYFDTQNKREPSDDSFDQTCASIVAGGEDQPSSGFYRWCRSPETLFWISGNAGSGKTTLMRHLFHNPETRTHLEQWAGEGTTVLMVSTYLCESGEQVQKSQEGIYRSILHQILTARPDLVPVCFPSFMDGPWPPPIPFNTVVNLMQAFYQLLSKMGRTFRLVVFLDAIDEYRSTETDDFAARASISGESMDSDSQNSVLGSKEWIASSHMEIARLCSEFSFSDAIKAVISSRELPIFEETFSQISRMRVHARTQNVISQYCADRLDDVSPGLSSGQQHLCNEVARLSNGDFLWARLAINILMEGSLKSLRHTLDNLPTHLMGLDGLYMRIIQDLSPAYQREACRIIEITLRCRDPPDMITLALADEGYLARKELRKQNPELGELLVHHDKAKPMSESDAMEISRSMEHRLATRCAGFLEKREGSQRVAFMHLTTKEFLSRPSLWDKLSVMKPSSVELDYSLISANVRYLRYLARTRSIASRRTRFRIEPSIWLIIGNTLRYAGRVDDKPFDFKAYVELLDELDETCREGWKQAVRDFVPAPTDLGWSNKERAKLMASSWASFEPMDVGNSPSRHNFLALAIQANLLNYVSAKLMLLDEAERATEAQALLQYAVCPEGDIRSIGGSMVSSCAPLTGSYKDFHHDLPDANFIRLLLTCGASMRHQQAQDVWKRVLQAGQKYFSQEQSLAIVSIGATAGQATNKNRRQWVAIVTILLDNGANPQLQVETGGGHNDGSVEIRAAIDIIGDILAGEEEFARDLLVIEAAAVRESMARKTS</sequence>
<protein>
    <recommendedName>
        <fullName evidence="7">DUF676 domain-containing protein</fullName>
    </recommendedName>
</protein>
<proteinExistence type="predicted"/>
<evidence type="ECO:0000256" key="2">
    <source>
        <dbReference type="SAM" id="MobiDB-lite"/>
    </source>
</evidence>
<dbReference type="SUPFAM" id="SSF52540">
    <property type="entry name" value="P-loop containing nucleoside triphosphate hydrolases"/>
    <property type="match status" value="1"/>
</dbReference>
<dbReference type="Pfam" id="PF24883">
    <property type="entry name" value="NPHP3_N"/>
    <property type="match status" value="1"/>
</dbReference>
<keyword evidence="6" id="KW-1185">Reference proteome</keyword>
<keyword evidence="1" id="KW-0677">Repeat</keyword>
<dbReference type="GeneID" id="19273870"/>
<dbReference type="PANTHER" id="PTHR10039">
    <property type="entry name" value="AMELOGENIN"/>
    <property type="match status" value="1"/>
</dbReference>
<dbReference type="InterPro" id="IPR029058">
    <property type="entry name" value="AB_hydrolase_fold"/>
</dbReference>
<dbReference type="RefSeq" id="XP_007835629.1">
    <property type="nucleotide sequence ID" value="XM_007837438.1"/>
</dbReference>
<organism evidence="5 6">
    <name type="scientific">Pestalotiopsis fici (strain W106-1 / CGMCC3.15140)</name>
    <dbReference type="NCBI Taxonomy" id="1229662"/>
    <lineage>
        <taxon>Eukaryota</taxon>
        <taxon>Fungi</taxon>
        <taxon>Dikarya</taxon>
        <taxon>Ascomycota</taxon>
        <taxon>Pezizomycotina</taxon>
        <taxon>Sordariomycetes</taxon>
        <taxon>Xylariomycetidae</taxon>
        <taxon>Amphisphaeriales</taxon>
        <taxon>Sporocadaceae</taxon>
        <taxon>Pestalotiopsis</taxon>
    </lineage>
</organism>
<reference evidence="6" key="1">
    <citation type="journal article" date="2015" name="BMC Genomics">
        <title>Genomic and transcriptomic analysis of the endophytic fungus Pestalotiopsis fici reveals its lifestyle and high potential for synthesis of natural products.</title>
        <authorList>
            <person name="Wang X."/>
            <person name="Zhang X."/>
            <person name="Liu L."/>
            <person name="Xiang M."/>
            <person name="Wang W."/>
            <person name="Sun X."/>
            <person name="Che Y."/>
            <person name="Guo L."/>
            <person name="Liu G."/>
            <person name="Guo L."/>
            <person name="Wang C."/>
            <person name="Yin W.B."/>
            <person name="Stadler M."/>
            <person name="Zhang X."/>
            <person name="Liu X."/>
        </authorList>
    </citation>
    <scope>NUCLEOTIDE SEQUENCE [LARGE SCALE GENOMIC DNA]</scope>
    <source>
        <strain evidence="6">W106-1 / CGMCC3.15140</strain>
    </source>
</reference>
<dbReference type="AlphaFoldDB" id="W3WYZ3"/>
<dbReference type="Pfam" id="PF25053">
    <property type="entry name" value="DUF7791"/>
    <property type="match status" value="1"/>
</dbReference>
<dbReference type="InterPro" id="IPR027417">
    <property type="entry name" value="P-loop_NTPase"/>
</dbReference>